<feature type="compositionally biased region" description="Basic and acidic residues" evidence="1">
    <location>
        <begin position="7"/>
        <end position="16"/>
    </location>
</feature>
<reference evidence="3" key="3">
    <citation type="submission" date="2025-09" db="UniProtKB">
        <authorList>
            <consortium name="Ensembl"/>
        </authorList>
    </citation>
    <scope>IDENTIFICATION</scope>
</reference>
<dbReference type="STRING" id="31033.ENSTRUP00000044744"/>
<dbReference type="PROSITE" id="PS51504">
    <property type="entry name" value="H15"/>
    <property type="match status" value="1"/>
</dbReference>
<dbReference type="SUPFAM" id="SSF46785">
    <property type="entry name" value="Winged helix' DNA-binding domain"/>
    <property type="match status" value="1"/>
</dbReference>
<feature type="region of interest" description="Disordered" evidence="1">
    <location>
        <begin position="101"/>
        <end position="185"/>
    </location>
</feature>
<feature type="compositionally biased region" description="Basic residues" evidence="1">
    <location>
        <begin position="106"/>
        <end position="185"/>
    </location>
</feature>
<organism evidence="3 4">
    <name type="scientific">Takifugu rubripes</name>
    <name type="common">Japanese pufferfish</name>
    <name type="synonym">Fugu rubripes</name>
    <dbReference type="NCBI Taxonomy" id="31033"/>
    <lineage>
        <taxon>Eukaryota</taxon>
        <taxon>Metazoa</taxon>
        <taxon>Chordata</taxon>
        <taxon>Craniata</taxon>
        <taxon>Vertebrata</taxon>
        <taxon>Euteleostomi</taxon>
        <taxon>Actinopterygii</taxon>
        <taxon>Neopterygii</taxon>
        <taxon>Teleostei</taxon>
        <taxon>Neoteleostei</taxon>
        <taxon>Acanthomorphata</taxon>
        <taxon>Eupercaria</taxon>
        <taxon>Tetraodontiformes</taxon>
        <taxon>Tetradontoidea</taxon>
        <taxon>Tetraodontidae</taxon>
        <taxon>Takifugu</taxon>
    </lineage>
</organism>
<reference evidence="3" key="2">
    <citation type="submission" date="2025-08" db="UniProtKB">
        <authorList>
            <consortium name="Ensembl"/>
        </authorList>
    </citation>
    <scope>IDENTIFICATION</scope>
</reference>
<evidence type="ECO:0000313" key="4">
    <source>
        <dbReference type="Proteomes" id="UP000005226"/>
    </source>
</evidence>
<dbReference type="Ensembl" id="ENSTRUT00000044895.3">
    <property type="protein sequence ID" value="ENSTRUP00000044744.3"/>
    <property type="gene ID" value="ENSTRUG00000025658.2"/>
</dbReference>
<feature type="region of interest" description="Disordered" evidence="1">
    <location>
        <begin position="1"/>
        <end position="27"/>
    </location>
</feature>
<name>H2V6B0_TAKRU</name>
<dbReference type="InterPro" id="IPR005818">
    <property type="entry name" value="Histone_H1/H5_H15"/>
</dbReference>
<dbReference type="GO" id="GO:0000786">
    <property type="term" value="C:nucleosome"/>
    <property type="evidence" value="ECO:0007669"/>
    <property type="project" value="InterPro"/>
</dbReference>
<evidence type="ECO:0000259" key="2">
    <source>
        <dbReference type="PROSITE" id="PS51504"/>
    </source>
</evidence>
<keyword evidence="4" id="KW-1185">Reference proteome</keyword>
<dbReference type="InterPro" id="IPR036390">
    <property type="entry name" value="WH_DNA-bd_sf"/>
</dbReference>
<dbReference type="Proteomes" id="UP000005226">
    <property type="component" value="Chromosome 20"/>
</dbReference>
<evidence type="ECO:0000313" key="3">
    <source>
        <dbReference type="Ensembl" id="ENSTRUP00000044744.3"/>
    </source>
</evidence>
<dbReference type="InParanoid" id="H2V6B0"/>
<dbReference type="SMART" id="SM00526">
    <property type="entry name" value="H15"/>
    <property type="match status" value="1"/>
</dbReference>
<dbReference type="GeneTree" id="ENSGT00990000204450"/>
<reference evidence="3 4" key="1">
    <citation type="journal article" date="2011" name="Genome Biol. Evol.">
        <title>Integration of the genetic map and genome assembly of fugu facilitates insights into distinct features of genome evolution in teleosts and mammals.</title>
        <authorList>
            <person name="Kai W."/>
            <person name="Kikuchi K."/>
            <person name="Tohari S."/>
            <person name="Chew A.K."/>
            <person name="Tay A."/>
            <person name="Fujiwara A."/>
            <person name="Hosoya S."/>
            <person name="Suetake H."/>
            <person name="Naruse K."/>
            <person name="Brenner S."/>
            <person name="Suzuki Y."/>
            <person name="Venkatesh B."/>
        </authorList>
    </citation>
    <scope>NUCLEOTIDE SEQUENCE [LARGE SCALE GENOMIC DNA]</scope>
</reference>
<dbReference type="Pfam" id="PF00538">
    <property type="entry name" value="Linker_histone"/>
    <property type="match status" value="1"/>
</dbReference>
<feature type="domain" description="H15" evidence="2">
    <location>
        <begin position="25"/>
        <end position="98"/>
    </location>
</feature>
<dbReference type="Gene3D" id="1.10.10.10">
    <property type="entry name" value="Winged helix-like DNA-binding domain superfamily/Winged helix DNA-binding domain"/>
    <property type="match status" value="1"/>
</dbReference>
<dbReference type="GO" id="GO:0003677">
    <property type="term" value="F:DNA binding"/>
    <property type="evidence" value="ECO:0007669"/>
    <property type="project" value="InterPro"/>
</dbReference>
<sequence>KPGVENDPDRQLEKMPAKKRISKAKTSTVRERILQAVSNSRERNGVPLSTLKKALAAGGYDVVKNKASVKIAIRNLLNRGALVQTRGFGASAAFKINKNVAGAIAKRPRGKKAGRRGRKRAARRPGKKGRARKRAGAKKSRKRGKRSRKRAAKRPKRSAKGRKRRGKKAAGKRKSRKAGTKRRRR</sequence>
<protein>
    <recommendedName>
        <fullName evidence="2">H15 domain-containing protein</fullName>
    </recommendedName>
</protein>
<evidence type="ECO:0000256" key="1">
    <source>
        <dbReference type="SAM" id="MobiDB-lite"/>
    </source>
</evidence>
<dbReference type="AlphaFoldDB" id="H2V6B0"/>
<dbReference type="OMA" id="THXKMAL"/>
<proteinExistence type="predicted"/>
<accession>H2V6B0</accession>
<dbReference type="eggNOG" id="KOG4012">
    <property type="taxonomic scope" value="Eukaryota"/>
</dbReference>
<dbReference type="InterPro" id="IPR036388">
    <property type="entry name" value="WH-like_DNA-bd_sf"/>
</dbReference>
<dbReference type="GO" id="GO:0006334">
    <property type="term" value="P:nucleosome assembly"/>
    <property type="evidence" value="ECO:0007669"/>
    <property type="project" value="InterPro"/>
</dbReference>